<keyword evidence="1 6" id="KW-0732">Signal</keyword>
<comment type="caution">
    <text evidence="7">The sequence shown here is derived from an EMBL/GenBank/DDBJ whole genome shotgun (WGS) entry which is preliminary data.</text>
</comment>
<dbReference type="PROSITE" id="PS51470">
    <property type="entry name" value="FG_GAP"/>
    <property type="match status" value="3"/>
</dbReference>
<organism evidence="7 8">
    <name type="scientific">Streptomyces stelliscabiei</name>
    <dbReference type="NCBI Taxonomy" id="146820"/>
    <lineage>
        <taxon>Bacteria</taxon>
        <taxon>Bacillati</taxon>
        <taxon>Actinomycetota</taxon>
        <taxon>Actinomycetes</taxon>
        <taxon>Kitasatosporales</taxon>
        <taxon>Streptomycetaceae</taxon>
        <taxon>Streptomyces</taxon>
    </lineage>
</organism>
<dbReference type="PANTHER" id="PTHR23221:SF7">
    <property type="entry name" value="PHOSPHATIDYLINOSITOL-GLYCAN-SPECIFIC PHOSPHOLIPASE D"/>
    <property type="match status" value="1"/>
</dbReference>
<reference evidence="7 8" key="1">
    <citation type="submission" date="2020-10" db="EMBL/GenBank/DDBJ databases">
        <title>Sequencing the genomes of 1000 actinobacteria strains.</title>
        <authorList>
            <person name="Klenk H.-P."/>
        </authorList>
    </citation>
    <scope>NUCLEOTIDE SEQUENCE [LARGE SCALE GENOMIC DNA]</scope>
    <source>
        <strain evidence="7 8">DSM 41803</strain>
    </source>
</reference>
<feature type="region of interest" description="Disordered" evidence="5">
    <location>
        <begin position="81"/>
        <end position="100"/>
    </location>
</feature>
<keyword evidence="8" id="KW-1185">Reference proteome</keyword>
<sequence>MRRRTLAVATATATAALALAVTGLGVPAAVAAPSGPADDFNGDGYRDLAIGTPKASGGTVTVLFGSAAGVSHTRFVNVTQNTPGVPGASESVDRFGENVTSGDVNRDGYADLIVGAPGEEVTGKPRGSVTIVWGGAKPFTSGGMALTAPSGEAAGFGEGAAFADLDGDGSPQLTVVGNDTFWWYGDGGPTQDGAFGPEVDFLPDGVQLDGIVAGHFSSKDGSNGFEYILHGRQYDKDGFPLPDYVGVLRGGPGDIGSSHSVLSDDGTTGSAAWRSASVATGDINGDGYEDLVTAEAAGAEGGSIRVRYGSASGLPKKGRTYDQDSPGVPGTDEVYDRFGAALALGDVTGDGRADLAVGVPDETVNGKRYVGNVVLLKGGPNGLTTAGAQSFHQATAGVPGAAEAGDHFGSSLRLRDINGNGKADLAIGADGEDILPDGYDDGAAWVLRGASAGLTTTSATSFNATDFGYPVVAGRKFADVFAR</sequence>
<keyword evidence="2" id="KW-0677">Repeat</keyword>
<dbReference type="Pfam" id="PF01839">
    <property type="entry name" value="FG-GAP"/>
    <property type="match status" value="5"/>
</dbReference>
<feature type="signal peptide" evidence="6">
    <location>
        <begin position="1"/>
        <end position="31"/>
    </location>
</feature>
<dbReference type="PANTHER" id="PTHR23221">
    <property type="entry name" value="GLYCOSYLPHOSPHATIDYLINOSITOL PHOSPHOLIPASE D"/>
    <property type="match status" value="1"/>
</dbReference>
<dbReference type="Gene3D" id="2.130.10.130">
    <property type="entry name" value="Integrin alpha, N-terminal"/>
    <property type="match status" value="2"/>
</dbReference>
<proteinExistence type="predicted"/>
<name>A0A8I0TWT7_9ACTN</name>
<dbReference type="SUPFAM" id="SSF69318">
    <property type="entry name" value="Integrin alpha N-terminal domain"/>
    <property type="match status" value="1"/>
</dbReference>
<dbReference type="AlphaFoldDB" id="A0A8I0TWT7"/>
<dbReference type="RefSeq" id="WP_046915349.1">
    <property type="nucleotide sequence ID" value="NZ_JADBGF010000001.1"/>
</dbReference>
<keyword evidence="4" id="KW-0325">Glycoprotein</keyword>
<evidence type="ECO:0000256" key="1">
    <source>
        <dbReference type="ARBA" id="ARBA00022729"/>
    </source>
</evidence>
<accession>A0A8I0TWT7</accession>
<evidence type="ECO:0000256" key="2">
    <source>
        <dbReference type="ARBA" id="ARBA00022737"/>
    </source>
</evidence>
<evidence type="ECO:0000313" key="7">
    <source>
        <dbReference type="EMBL" id="MBE1602406.1"/>
    </source>
</evidence>
<feature type="chain" id="PRO_5034317589" description="Integrin" evidence="6">
    <location>
        <begin position="32"/>
        <end position="483"/>
    </location>
</feature>
<dbReference type="InterPro" id="IPR028994">
    <property type="entry name" value="Integrin_alpha_N"/>
</dbReference>
<dbReference type="InterPro" id="IPR013519">
    <property type="entry name" value="Int_alpha_beta-p"/>
</dbReference>
<dbReference type="SMART" id="SM00191">
    <property type="entry name" value="Int_alpha"/>
    <property type="match status" value="5"/>
</dbReference>
<evidence type="ECO:0000313" key="8">
    <source>
        <dbReference type="Proteomes" id="UP000629287"/>
    </source>
</evidence>
<protein>
    <recommendedName>
        <fullName evidence="9">Integrin</fullName>
    </recommendedName>
</protein>
<dbReference type="Proteomes" id="UP000629287">
    <property type="component" value="Unassembled WGS sequence"/>
</dbReference>
<evidence type="ECO:0000256" key="5">
    <source>
        <dbReference type="SAM" id="MobiDB-lite"/>
    </source>
</evidence>
<evidence type="ECO:0008006" key="9">
    <source>
        <dbReference type="Google" id="ProtNLM"/>
    </source>
</evidence>
<dbReference type="InterPro" id="IPR013517">
    <property type="entry name" value="FG-GAP"/>
</dbReference>
<keyword evidence="3" id="KW-0378">Hydrolase</keyword>
<dbReference type="GeneID" id="86832987"/>
<evidence type="ECO:0000256" key="6">
    <source>
        <dbReference type="SAM" id="SignalP"/>
    </source>
</evidence>
<gene>
    <name evidence="7" type="ORF">H4687_008535</name>
</gene>
<dbReference type="EMBL" id="JADBGF010000001">
    <property type="protein sequence ID" value="MBE1602406.1"/>
    <property type="molecule type" value="Genomic_DNA"/>
</dbReference>
<dbReference type="GO" id="GO:0016787">
    <property type="term" value="F:hydrolase activity"/>
    <property type="evidence" value="ECO:0007669"/>
    <property type="project" value="UniProtKB-KW"/>
</dbReference>
<evidence type="ECO:0000256" key="4">
    <source>
        <dbReference type="ARBA" id="ARBA00023180"/>
    </source>
</evidence>
<evidence type="ECO:0000256" key="3">
    <source>
        <dbReference type="ARBA" id="ARBA00022801"/>
    </source>
</evidence>